<dbReference type="AlphaFoldDB" id="A0A318KBP1"/>
<gene>
    <name evidence="1" type="ORF">DFR70_101970</name>
</gene>
<dbReference type="InterPro" id="IPR011852">
    <property type="entry name" value="TRAP_TAXI"/>
</dbReference>
<reference evidence="1 2" key="1">
    <citation type="submission" date="2018-05" db="EMBL/GenBank/DDBJ databases">
        <title>Genomic Encyclopedia of Type Strains, Phase IV (KMG-IV): sequencing the most valuable type-strain genomes for metagenomic binning, comparative biology and taxonomic classification.</title>
        <authorList>
            <person name="Goeker M."/>
        </authorList>
    </citation>
    <scope>NUCLEOTIDE SEQUENCE [LARGE SCALE GENOMIC DNA]</scope>
    <source>
        <strain evidence="1 2">DSM 44704</strain>
    </source>
</reference>
<dbReference type="OrthoDB" id="5582316at2"/>
<dbReference type="EMBL" id="QJKF01000001">
    <property type="protein sequence ID" value="PXX71536.1"/>
    <property type="molecule type" value="Genomic_DNA"/>
</dbReference>
<dbReference type="Pfam" id="PF16868">
    <property type="entry name" value="NMT1_3"/>
    <property type="match status" value="1"/>
</dbReference>
<evidence type="ECO:0000313" key="1">
    <source>
        <dbReference type="EMBL" id="PXX71536.1"/>
    </source>
</evidence>
<dbReference type="Gene3D" id="3.40.190.10">
    <property type="entry name" value="Periplasmic binding protein-like II"/>
    <property type="match status" value="2"/>
</dbReference>
<accession>A0A318KBP1</accession>
<name>A0A318KBP1_9NOCA</name>
<comment type="caution">
    <text evidence="1">The sequence shown here is derived from an EMBL/GenBank/DDBJ whole genome shotgun (WGS) entry which is preliminary data.</text>
</comment>
<sequence length="314" mass="34625">MEIRILCPGQNWMNIGSLIANGMGGYGSPLPEGTTIAAVTGTPPAALGMDGPRLVAEGHYQMGITTPSWNLRMAFEGRGPYSRPLPVRALAAFAHDDRLALAVRAETGITSLRDIAERQLPLKISMPHREMGHPARWVIDEVLGRYGFTQEDLESWGGQLLHDRPRSQNSPDAVPADPSFDAVFDEAIMTMRWKNLTERYDLRFLPIDDEVLAHCAALGMPPGVLERGRLRGLDEDVPTLDFSGWILYCAADLPDELAYLAIRAIDEQQHAISSRFTGPTRPLTSPVDMRALGRDLPVALHPGAEAYYRENGYL</sequence>
<dbReference type="Proteomes" id="UP000247569">
    <property type="component" value="Unassembled WGS sequence"/>
</dbReference>
<evidence type="ECO:0000313" key="2">
    <source>
        <dbReference type="Proteomes" id="UP000247569"/>
    </source>
</evidence>
<keyword evidence="2" id="KW-1185">Reference proteome</keyword>
<protein>
    <submittedName>
        <fullName evidence="1">TRAP-type uncharacterized transport system substrate-binding protein</fullName>
    </submittedName>
</protein>
<organism evidence="1 2">
    <name type="scientific">Nocardia tenerifensis</name>
    <dbReference type="NCBI Taxonomy" id="228006"/>
    <lineage>
        <taxon>Bacteria</taxon>
        <taxon>Bacillati</taxon>
        <taxon>Actinomycetota</taxon>
        <taxon>Actinomycetes</taxon>
        <taxon>Mycobacteriales</taxon>
        <taxon>Nocardiaceae</taxon>
        <taxon>Nocardia</taxon>
    </lineage>
</organism>
<dbReference type="RefSeq" id="WP_110293354.1">
    <property type="nucleotide sequence ID" value="NZ_QJKF01000001.1"/>
</dbReference>
<dbReference type="SUPFAM" id="SSF53850">
    <property type="entry name" value="Periplasmic binding protein-like II"/>
    <property type="match status" value="1"/>
</dbReference>
<proteinExistence type="predicted"/>